<gene>
    <name evidence="2" type="ORF">KAM351_46140</name>
    <name evidence="3" type="ORF">KAM382_40280</name>
</gene>
<comment type="caution">
    <text evidence="2">The sequence shown here is derived from an EMBL/GenBank/DDBJ whole genome shotgun (WGS) entry which is preliminary data.</text>
</comment>
<organism evidence="2 5">
    <name type="scientific">Aeromonas caviae</name>
    <name type="common">Aeromonas punctata</name>
    <dbReference type="NCBI Taxonomy" id="648"/>
    <lineage>
        <taxon>Bacteria</taxon>
        <taxon>Pseudomonadati</taxon>
        <taxon>Pseudomonadota</taxon>
        <taxon>Gammaproteobacteria</taxon>
        <taxon>Aeromonadales</taxon>
        <taxon>Aeromonadaceae</taxon>
        <taxon>Aeromonas</taxon>
    </lineage>
</organism>
<dbReference type="Pfam" id="PF13592">
    <property type="entry name" value="HTH_33"/>
    <property type="match status" value="1"/>
</dbReference>
<dbReference type="AlphaFoldDB" id="A0A7I8HV47"/>
<reference evidence="2 4" key="1">
    <citation type="submission" date="2021-07" db="EMBL/GenBank/DDBJ databases">
        <title>Draft genome sequence of carbapenem-resistant Aeromonas spp. in Japan.</title>
        <authorList>
            <person name="Maehana S."/>
            <person name="Suzuki M."/>
            <person name="Kitasato H."/>
        </authorList>
    </citation>
    <scope>NUCLEOTIDE SEQUENCE</scope>
    <source>
        <strain evidence="2">KAM351</strain>
        <strain evidence="3 4">KAM382</strain>
    </source>
</reference>
<evidence type="ECO:0000313" key="2">
    <source>
        <dbReference type="EMBL" id="GJA66003.1"/>
    </source>
</evidence>
<dbReference type="EMBL" id="BPNN01000196">
    <property type="protein sequence ID" value="GJA66003.1"/>
    <property type="molecule type" value="Genomic_DNA"/>
</dbReference>
<evidence type="ECO:0000313" key="3">
    <source>
        <dbReference type="EMBL" id="GJB93967.1"/>
    </source>
</evidence>
<protein>
    <recommendedName>
        <fullName evidence="1">Winged helix-turn helix domain-containing protein</fullName>
    </recommendedName>
</protein>
<proteinExistence type="predicted"/>
<dbReference type="SUPFAM" id="SSF46689">
    <property type="entry name" value="Homeodomain-like"/>
    <property type="match status" value="1"/>
</dbReference>
<name>A0A7I8HV47_AERCA</name>
<dbReference type="Pfam" id="PF13384">
    <property type="entry name" value="HTH_23"/>
    <property type="match status" value="1"/>
</dbReference>
<dbReference type="InterPro" id="IPR025959">
    <property type="entry name" value="Winged_HTH_dom"/>
</dbReference>
<evidence type="ECO:0000313" key="5">
    <source>
        <dbReference type="Proteomes" id="UP000886934"/>
    </source>
</evidence>
<evidence type="ECO:0000259" key="1">
    <source>
        <dbReference type="Pfam" id="PF13592"/>
    </source>
</evidence>
<dbReference type="NCBIfam" id="NF033545">
    <property type="entry name" value="transpos_IS630"/>
    <property type="match status" value="1"/>
</dbReference>
<dbReference type="Proteomes" id="UP000737420">
    <property type="component" value="Unassembled WGS sequence"/>
</dbReference>
<accession>A0A7I8HV47</accession>
<dbReference type="InterPro" id="IPR009057">
    <property type="entry name" value="Homeodomain-like_sf"/>
</dbReference>
<dbReference type="Proteomes" id="UP000886934">
    <property type="component" value="Unassembled WGS sequence"/>
</dbReference>
<dbReference type="EMBL" id="BPOP01000068">
    <property type="protein sequence ID" value="GJB93967.1"/>
    <property type="molecule type" value="Genomic_DNA"/>
</dbReference>
<sequence length="170" mass="19154">MLYSGFTVLSMSDPIDFLALAKAETNARKRMRFLALAHFQEGHSRTDIARFLKVSRTSVNKWVSNFLLHGVAGLDSVRPPGRPAKLGAEQLSQLSEYIDQQSRLAIGGRLQGTDIQTYIEREFGVAYELSNVYRLLRELGFSWITSRSRHPKQDGQVQEAFKKLPAGNDP</sequence>
<evidence type="ECO:0000313" key="4">
    <source>
        <dbReference type="Proteomes" id="UP000737420"/>
    </source>
</evidence>
<dbReference type="InterPro" id="IPR047655">
    <property type="entry name" value="Transpos_IS630-like"/>
</dbReference>
<feature type="domain" description="Winged helix-turn helix" evidence="1">
    <location>
        <begin position="108"/>
        <end position="163"/>
    </location>
</feature>